<protein>
    <recommendedName>
        <fullName evidence="8">Ribonuclease VapC</fullName>
        <shortName evidence="8">RNase VapC</shortName>
        <ecNumber evidence="8">3.1.-.-</ecNumber>
    </recommendedName>
    <alternativeName>
        <fullName evidence="8">Toxin VapC</fullName>
    </alternativeName>
</protein>
<comment type="similarity">
    <text evidence="7 8">Belongs to the PINc/VapC protein family.</text>
</comment>
<dbReference type="SUPFAM" id="SSF88723">
    <property type="entry name" value="PIN domain-like"/>
    <property type="match status" value="1"/>
</dbReference>
<dbReference type="GO" id="GO:0000287">
    <property type="term" value="F:magnesium ion binding"/>
    <property type="evidence" value="ECO:0007669"/>
    <property type="project" value="UniProtKB-UniRule"/>
</dbReference>
<dbReference type="Pfam" id="PF01850">
    <property type="entry name" value="PIN"/>
    <property type="match status" value="1"/>
</dbReference>
<dbReference type="HAMAP" id="MF_00265">
    <property type="entry name" value="VapC_Nob1"/>
    <property type="match status" value="1"/>
</dbReference>
<feature type="binding site" evidence="8">
    <location>
        <position position="98"/>
    </location>
    <ligand>
        <name>Mg(2+)</name>
        <dbReference type="ChEBI" id="CHEBI:18420"/>
    </ligand>
</feature>
<dbReference type="InterPro" id="IPR029060">
    <property type="entry name" value="PIN-like_dom_sf"/>
</dbReference>
<proteinExistence type="inferred from homology"/>
<keyword evidence="11" id="KW-1185">Reference proteome</keyword>
<sequence>MKTAVDSSVLFDIVKGAPGAAAAQAALEAALAQGGLFVCAVVVAELGRYFATEQDLRDFLADCQIEHDPLTMDTALEAARIMRGYARNKGPRERVAPDFLIGAHAMRQANALLTCDAGFYRHYFDGLTVLTPA</sequence>
<keyword evidence="6 8" id="KW-0460">Magnesium</keyword>
<evidence type="ECO:0000313" key="10">
    <source>
        <dbReference type="EMBL" id="RFO96163.1"/>
    </source>
</evidence>
<evidence type="ECO:0000256" key="4">
    <source>
        <dbReference type="ARBA" id="ARBA00022723"/>
    </source>
</evidence>
<comment type="caution">
    <text evidence="10">The sequence shown here is derived from an EMBL/GenBank/DDBJ whole genome shotgun (WGS) entry which is preliminary data.</text>
</comment>
<dbReference type="InterPro" id="IPR002716">
    <property type="entry name" value="PIN_dom"/>
</dbReference>
<dbReference type="AlphaFoldDB" id="A0A3E1RA70"/>
<comment type="cofactor">
    <cofactor evidence="1 8">
        <name>Mg(2+)</name>
        <dbReference type="ChEBI" id="CHEBI:18420"/>
    </cofactor>
</comment>
<keyword evidence="3 8" id="KW-0540">Nuclease</keyword>
<evidence type="ECO:0000256" key="6">
    <source>
        <dbReference type="ARBA" id="ARBA00022842"/>
    </source>
</evidence>
<keyword evidence="5 8" id="KW-0378">Hydrolase</keyword>
<dbReference type="GO" id="GO:0016787">
    <property type="term" value="F:hydrolase activity"/>
    <property type="evidence" value="ECO:0007669"/>
    <property type="project" value="UniProtKB-KW"/>
</dbReference>
<evidence type="ECO:0000256" key="8">
    <source>
        <dbReference type="HAMAP-Rule" id="MF_00265"/>
    </source>
</evidence>
<evidence type="ECO:0000256" key="7">
    <source>
        <dbReference type="ARBA" id="ARBA00038093"/>
    </source>
</evidence>
<keyword evidence="4 8" id="KW-0479">Metal-binding</keyword>
<keyword evidence="2 8" id="KW-1277">Toxin-antitoxin system</keyword>
<dbReference type="OrthoDB" id="9800524at2"/>
<accession>A0A3E1RA70</accession>
<dbReference type="Gene3D" id="3.40.50.1010">
    <property type="entry name" value="5'-nuclease"/>
    <property type="match status" value="1"/>
</dbReference>
<dbReference type="EMBL" id="QFZK01000009">
    <property type="protein sequence ID" value="RFO96163.1"/>
    <property type="molecule type" value="Genomic_DNA"/>
</dbReference>
<gene>
    <name evidence="8" type="primary">vapC</name>
    <name evidence="10" type="ORF">DIC66_14245</name>
</gene>
<dbReference type="PANTHER" id="PTHR33653">
    <property type="entry name" value="RIBONUCLEASE VAPC2"/>
    <property type="match status" value="1"/>
</dbReference>
<name>A0A3E1RA70_9BURK</name>
<feature type="domain" description="PIN" evidence="9">
    <location>
        <begin position="5"/>
        <end position="123"/>
    </location>
</feature>
<keyword evidence="8" id="KW-0800">Toxin</keyword>
<evidence type="ECO:0000256" key="3">
    <source>
        <dbReference type="ARBA" id="ARBA00022722"/>
    </source>
</evidence>
<evidence type="ECO:0000313" key="11">
    <source>
        <dbReference type="Proteomes" id="UP000260665"/>
    </source>
</evidence>
<evidence type="ECO:0000256" key="5">
    <source>
        <dbReference type="ARBA" id="ARBA00022801"/>
    </source>
</evidence>
<comment type="function">
    <text evidence="8">Toxic component of a toxin-antitoxin (TA) system. An RNase.</text>
</comment>
<dbReference type="GO" id="GO:0090729">
    <property type="term" value="F:toxin activity"/>
    <property type="evidence" value="ECO:0007669"/>
    <property type="project" value="UniProtKB-KW"/>
</dbReference>
<evidence type="ECO:0000256" key="2">
    <source>
        <dbReference type="ARBA" id="ARBA00022649"/>
    </source>
</evidence>
<dbReference type="PANTHER" id="PTHR33653:SF1">
    <property type="entry name" value="RIBONUCLEASE VAPC2"/>
    <property type="match status" value="1"/>
</dbReference>
<evidence type="ECO:0000259" key="9">
    <source>
        <dbReference type="Pfam" id="PF01850"/>
    </source>
</evidence>
<dbReference type="InterPro" id="IPR022907">
    <property type="entry name" value="VapC_family"/>
</dbReference>
<reference evidence="10 11" key="1">
    <citation type="submission" date="2018-05" db="EMBL/GenBank/DDBJ databases">
        <title>Rhodoferax soyangensis sp.nov., isolated from an oligotrophic freshwater lake.</title>
        <authorList>
            <person name="Park M."/>
        </authorList>
    </citation>
    <scope>NUCLEOTIDE SEQUENCE [LARGE SCALE GENOMIC DNA]</scope>
    <source>
        <strain evidence="10 11">IMCC26218</strain>
    </source>
</reference>
<dbReference type="InterPro" id="IPR050556">
    <property type="entry name" value="Type_II_TA_system_RNase"/>
</dbReference>
<dbReference type="GO" id="GO:0004540">
    <property type="term" value="F:RNA nuclease activity"/>
    <property type="evidence" value="ECO:0007669"/>
    <property type="project" value="InterPro"/>
</dbReference>
<evidence type="ECO:0000256" key="1">
    <source>
        <dbReference type="ARBA" id="ARBA00001946"/>
    </source>
</evidence>
<feature type="binding site" evidence="8">
    <location>
        <position position="6"/>
    </location>
    <ligand>
        <name>Mg(2+)</name>
        <dbReference type="ChEBI" id="CHEBI:18420"/>
    </ligand>
</feature>
<dbReference type="EC" id="3.1.-.-" evidence="8"/>
<organism evidence="10 11">
    <name type="scientific">Rhodoferax lacus</name>
    <dbReference type="NCBI Taxonomy" id="2184758"/>
    <lineage>
        <taxon>Bacteria</taxon>
        <taxon>Pseudomonadati</taxon>
        <taxon>Pseudomonadota</taxon>
        <taxon>Betaproteobacteria</taxon>
        <taxon>Burkholderiales</taxon>
        <taxon>Comamonadaceae</taxon>
        <taxon>Rhodoferax</taxon>
    </lineage>
</organism>
<dbReference type="Proteomes" id="UP000260665">
    <property type="component" value="Unassembled WGS sequence"/>
</dbReference>
<dbReference type="RefSeq" id="WP_117178348.1">
    <property type="nucleotide sequence ID" value="NZ_QFZK01000009.1"/>
</dbReference>